<evidence type="ECO:0000256" key="2">
    <source>
        <dbReference type="SAM" id="Phobius"/>
    </source>
</evidence>
<dbReference type="RefSeq" id="WP_175772747.1">
    <property type="nucleotide sequence ID" value="NZ_CADERL010000020.1"/>
</dbReference>
<feature type="region of interest" description="Disordered" evidence="1">
    <location>
        <begin position="197"/>
        <end position="230"/>
    </location>
</feature>
<feature type="compositionally biased region" description="Low complexity" evidence="1">
    <location>
        <begin position="197"/>
        <end position="216"/>
    </location>
</feature>
<evidence type="ECO:0000259" key="3">
    <source>
        <dbReference type="Pfam" id="PF16963"/>
    </source>
</evidence>
<dbReference type="Gene3D" id="3.30.70.2880">
    <property type="match status" value="1"/>
</dbReference>
<feature type="domain" description="PelD GGDEF" evidence="3">
    <location>
        <begin position="369"/>
        <end position="492"/>
    </location>
</feature>
<protein>
    <submittedName>
        <fullName evidence="4">PelD GGDEF domain-containing protein</fullName>
    </submittedName>
</protein>
<keyword evidence="2" id="KW-1133">Transmembrane helix</keyword>
<gene>
    <name evidence="4" type="ORF">SAMN05216466_107288</name>
</gene>
<feature type="transmembrane region" description="Helical" evidence="2">
    <location>
        <begin position="64"/>
        <end position="82"/>
    </location>
</feature>
<evidence type="ECO:0000313" key="5">
    <source>
        <dbReference type="Proteomes" id="UP000199706"/>
    </source>
</evidence>
<evidence type="ECO:0000313" key="4">
    <source>
        <dbReference type="EMBL" id="SDH15345.1"/>
    </source>
</evidence>
<dbReference type="InterPro" id="IPR038367">
    <property type="entry name" value="PelD_GGDEF_sf"/>
</dbReference>
<proteinExistence type="predicted"/>
<evidence type="ECO:0000256" key="1">
    <source>
        <dbReference type="SAM" id="MobiDB-lite"/>
    </source>
</evidence>
<keyword evidence="2" id="KW-0472">Membrane</keyword>
<accession>A0A1G8A2Y6</accession>
<organism evidence="4 5">
    <name type="scientific">Paraburkholderia phenazinium</name>
    <dbReference type="NCBI Taxonomy" id="60549"/>
    <lineage>
        <taxon>Bacteria</taxon>
        <taxon>Pseudomonadati</taxon>
        <taxon>Pseudomonadota</taxon>
        <taxon>Betaproteobacteria</taxon>
        <taxon>Burkholderiales</taxon>
        <taxon>Burkholderiaceae</taxon>
        <taxon>Paraburkholderia</taxon>
    </lineage>
</organism>
<feature type="transmembrane region" description="Helical" evidence="2">
    <location>
        <begin position="38"/>
        <end position="58"/>
    </location>
</feature>
<dbReference type="InterPro" id="IPR031583">
    <property type="entry name" value="PelD_GGDEF"/>
</dbReference>
<dbReference type="Proteomes" id="UP000199706">
    <property type="component" value="Unassembled WGS sequence"/>
</dbReference>
<dbReference type="Gene3D" id="3.30.450.40">
    <property type="match status" value="1"/>
</dbReference>
<dbReference type="SUPFAM" id="SSF55781">
    <property type="entry name" value="GAF domain-like"/>
    <property type="match status" value="1"/>
</dbReference>
<reference evidence="4 5" key="1">
    <citation type="submission" date="2016-10" db="EMBL/GenBank/DDBJ databases">
        <authorList>
            <person name="de Groot N.N."/>
        </authorList>
    </citation>
    <scope>NUCLEOTIDE SEQUENCE [LARGE SCALE GENOMIC DNA]</scope>
    <source>
        <strain evidence="4 5">LMG 2247</strain>
    </source>
</reference>
<sequence>MNTAAMPPASAAAKTRTSNPFGNLGRVRRFVMPAVTRPFAIVETVVLIAAVVGISWLADHRDPLLLHAGFPWLWFAPLIVALRYGTLPGLLAGAMLLGAWKLFYPATDPWPVMVFVGGLLQTVIAGHFGDTWGHRAARASTINDYLNDRLVAITNSHYLMRLSHERLEKDLLSKPTTLRDSITELRRLSVTPDELGQNAAAASAGSAHAANNSGPAENTEQAGQPGASAAPLRALPGAHGLLEFVAQVCQIEVAALYPVRNGRLGSEAAARVGDDFELAPNDELVTHAIRTMSVAHLKTEDIPAAQSQYLVCAPLVSADGQLLAMLVIKRMPFLSLNFDNLQLLLVLLGYYADGVEHASLVEGILAAVPGCPYDFALDLGRLTRLQRDAGIASSMVALAFPRDEAGDSLFEHVIRRRRALDLMWPVQTVSQSVLVNLMPATDTTGIDGYLARIETSLSAQFNLDLESARIGVHTLHLGAMEPGPALHRLLKRSGLDV</sequence>
<keyword evidence="2" id="KW-0812">Transmembrane</keyword>
<dbReference type="AlphaFoldDB" id="A0A1G8A2Y6"/>
<dbReference type="InterPro" id="IPR029016">
    <property type="entry name" value="GAF-like_dom_sf"/>
</dbReference>
<dbReference type="Pfam" id="PF16963">
    <property type="entry name" value="PelD_GGDEF"/>
    <property type="match status" value="1"/>
</dbReference>
<dbReference type="EMBL" id="FNCJ01000007">
    <property type="protein sequence ID" value="SDH15345.1"/>
    <property type="molecule type" value="Genomic_DNA"/>
</dbReference>
<name>A0A1G8A2Y6_9BURK</name>